<dbReference type="Proteomes" id="UP000305778">
    <property type="component" value="Unassembled WGS sequence"/>
</dbReference>
<dbReference type="AlphaFoldDB" id="A0A4U0RKR6"/>
<evidence type="ECO:0000313" key="1">
    <source>
        <dbReference type="EMBL" id="TJZ96285.1"/>
    </source>
</evidence>
<dbReference type="OrthoDB" id="3873399at2"/>
<organism evidence="1 2">
    <name type="scientific">Actinacidiphila oryziradicis</name>
    <dbReference type="NCBI Taxonomy" id="2571141"/>
    <lineage>
        <taxon>Bacteria</taxon>
        <taxon>Bacillati</taxon>
        <taxon>Actinomycetota</taxon>
        <taxon>Actinomycetes</taxon>
        <taxon>Kitasatosporales</taxon>
        <taxon>Streptomycetaceae</taxon>
        <taxon>Actinacidiphila</taxon>
    </lineage>
</organism>
<keyword evidence="2" id="KW-1185">Reference proteome</keyword>
<name>A0A4U0RKR6_9ACTN</name>
<dbReference type="RefSeq" id="WP_136730807.1">
    <property type="nucleotide sequence ID" value="NZ_SUMC01000164.1"/>
</dbReference>
<sequence>MTANQAGKTHEYGPEVDKEFFNALQMVVEKYPDVARKYAVRSRHLELETLGIDFTKQHGVSRVEDNRIVTEFVDNGDLTIAGSHHACCEWYYDGRWHCIFQCRE</sequence>
<accession>A0A4U0RKR6</accession>
<gene>
    <name evidence="1" type="ORF">FCI23_51190</name>
</gene>
<protein>
    <submittedName>
        <fullName evidence="1">Uncharacterized protein</fullName>
    </submittedName>
</protein>
<evidence type="ECO:0000313" key="2">
    <source>
        <dbReference type="Proteomes" id="UP000305778"/>
    </source>
</evidence>
<dbReference type="EMBL" id="SUMC01000164">
    <property type="protein sequence ID" value="TJZ96285.1"/>
    <property type="molecule type" value="Genomic_DNA"/>
</dbReference>
<proteinExistence type="predicted"/>
<comment type="caution">
    <text evidence="1">The sequence shown here is derived from an EMBL/GenBank/DDBJ whole genome shotgun (WGS) entry which is preliminary data.</text>
</comment>
<reference evidence="1 2" key="1">
    <citation type="submission" date="2019-04" db="EMBL/GenBank/DDBJ databases">
        <title>Streptomyces oryziradicis sp. nov., a novel actinomycete isolated from rhizosphere soil of rice (Oryza sativa L.).</title>
        <authorList>
            <person name="Li C."/>
        </authorList>
    </citation>
    <scope>NUCLEOTIDE SEQUENCE [LARGE SCALE GENOMIC DNA]</scope>
    <source>
        <strain evidence="1 2">NEAU-C40</strain>
    </source>
</reference>